<protein>
    <submittedName>
        <fullName evidence="1">Uncharacterized protein</fullName>
    </submittedName>
</protein>
<dbReference type="RefSeq" id="WP_289162306.1">
    <property type="nucleotide sequence ID" value="NZ_JASZZN010000003.1"/>
</dbReference>
<evidence type="ECO:0000313" key="1">
    <source>
        <dbReference type="EMBL" id="MDM4014622.1"/>
    </source>
</evidence>
<accession>A0ABT7PDQ1</accession>
<dbReference type="Proteomes" id="UP001239462">
    <property type="component" value="Unassembled WGS sequence"/>
</dbReference>
<reference evidence="1 2" key="1">
    <citation type="submission" date="2023-06" db="EMBL/GenBank/DDBJ databases">
        <title>Roseiconus lacunae JC819 isolated from Gulf of Mannar region, Tamil Nadu.</title>
        <authorList>
            <person name="Pk S."/>
            <person name="Ch S."/>
            <person name="Ch V.R."/>
        </authorList>
    </citation>
    <scope>NUCLEOTIDE SEQUENCE [LARGE SCALE GENOMIC DNA]</scope>
    <source>
        <strain evidence="1 2">JC819</strain>
    </source>
</reference>
<comment type="caution">
    <text evidence="1">The sequence shown here is derived from an EMBL/GenBank/DDBJ whole genome shotgun (WGS) entry which is preliminary data.</text>
</comment>
<organism evidence="1 2">
    <name type="scientific">Roseiconus lacunae</name>
    <dbReference type="NCBI Taxonomy" id="2605694"/>
    <lineage>
        <taxon>Bacteria</taxon>
        <taxon>Pseudomonadati</taxon>
        <taxon>Planctomycetota</taxon>
        <taxon>Planctomycetia</taxon>
        <taxon>Pirellulales</taxon>
        <taxon>Pirellulaceae</taxon>
        <taxon>Roseiconus</taxon>
    </lineage>
</organism>
<name>A0ABT7PDQ1_9BACT</name>
<evidence type="ECO:0000313" key="2">
    <source>
        <dbReference type="Proteomes" id="UP001239462"/>
    </source>
</evidence>
<sequence length="199" mass="22050">MALPSEYPLHIRERCDSDLAYFLVTVFSVMFFGDWDEDQRRLIHRIENAEIDDEIYHPLPDGGGSTSIILGSAVWLAIAKRRPGVTIVSEDTQSALQVIAQLKAMLVYGRMLHALYPDEMRKVVTANGNVKLACDLGVTWSNKQLGCSYADRPSWSIRSAVPGDGAEYPAGTVLIDGAASHDRLCDLRPPIPNPIDRRV</sequence>
<dbReference type="EMBL" id="JASZZN010000003">
    <property type="protein sequence ID" value="MDM4014622.1"/>
    <property type="molecule type" value="Genomic_DNA"/>
</dbReference>
<keyword evidence="2" id="KW-1185">Reference proteome</keyword>
<proteinExistence type="predicted"/>
<gene>
    <name evidence="1" type="ORF">QTN89_04210</name>
</gene>